<proteinExistence type="predicted"/>
<evidence type="ECO:0000256" key="1">
    <source>
        <dbReference type="SAM" id="SignalP"/>
    </source>
</evidence>
<feature type="chain" id="PRO_5040967096" evidence="1">
    <location>
        <begin position="25"/>
        <end position="294"/>
    </location>
</feature>
<organism evidence="2 3">
    <name type="scientific">Hypsibius exemplaris</name>
    <name type="common">Freshwater tardigrade</name>
    <dbReference type="NCBI Taxonomy" id="2072580"/>
    <lineage>
        <taxon>Eukaryota</taxon>
        <taxon>Metazoa</taxon>
        <taxon>Ecdysozoa</taxon>
        <taxon>Tardigrada</taxon>
        <taxon>Eutardigrada</taxon>
        <taxon>Parachela</taxon>
        <taxon>Hypsibioidea</taxon>
        <taxon>Hypsibiidae</taxon>
        <taxon>Hypsibius</taxon>
    </lineage>
</organism>
<gene>
    <name evidence="2" type="ORF">BV898_15552</name>
</gene>
<reference evidence="3" key="1">
    <citation type="submission" date="2017-01" db="EMBL/GenBank/DDBJ databases">
        <title>Comparative genomics of anhydrobiosis in the tardigrade Hypsibius dujardini.</title>
        <authorList>
            <person name="Yoshida Y."/>
            <person name="Koutsovoulos G."/>
            <person name="Laetsch D."/>
            <person name="Stevens L."/>
            <person name="Kumar S."/>
            <person name="Horikawa D."/>
            <person name="Ishino K."/>
            <person name="Komine S."/>
            <person name="Tomita M."/>
            <person name="Blaxter M."/>
            <person name="Arakawa K."/>
        </authorList>
    </citation>
    <scope>NUCLEOTIDE SEQUENCE [LARGE SCALE GENOMIC DNA]</scope>
    <source>
        <strain evidence="3">Z151</strain>
    </source>
</reference>
<comment type="caution">
    <text evidence="2">The sequence shown here is derived from an EMBL/GenBank/DDBJ whole genome shotgun (WGS) entry which is preliminary data.</text>
</comment>
<keyword evidence="3" id="KW-1185">Reference proteome</keyword>
<sequence length="294" mass="32468">MRRHFRPPVLLIIGLVLFALSSLAYHRPGDIPQLNTIHKYIPRLAVRYEGNDESQVLGDAVRSVTTTALDFSNVELSTQLDNTTVLTTTTTKKTTTNSPEPLIVHYIHFQENPLPLSFLDCISVVSVIKNLQPDFIYYHTNKPDFWPFDPCAKYVGEWPIIKVIQSINASWSIGNGSTSSTTRRTCYYGSSNGNDNGNGIGNGNGNGNSNGNGIGNCNGNGIGNGIGNGNGTALRAMLREHSCIMCEEAFPKMLNSGFFGCKRGARFAELMLAKYHTDFRPFEWVYNSGHMAYK</sequence>
<protein>
    <submittedName>
        <fullName evidence="2">Uncharacterized protein</fullName>
    </submittedName>
</protein>
<evidence type="ECO:0000313" key="2">
    <source>
        <dbReference type="EMBL" id="OWA51050.1"/>
    </source>
</evidence>
<dbReference type="EMBL" id="MTYJ01000212">
    <property type="protein sequence ID" value="OWA51050.1"/>
    <property type="molecule type" value="Genomic_DNA"/>
</dbReference>
<accession>A0A9X6RKK1</accession>
<dbReference type="PANTHER" id="PTHR46830:SF1">
    <property type="entry name" value="ALPHA-1,4-N-ACETYLGLUCOSAMINYLTRANSFERASE"/>
    <property type="match status" value="1"/>
</dbReference>
<name>A0A9X6RKK1_HYPEX</name>
<feature type="signal peptide" evidence="1">
    <location>
        <begin position="1"/>
        <end position="24"/>
    </location>
</feature>
<dbReference type="OrthoDB" id="409543at2759"/>
<evidence type="ECO:0000313" key="3">
    <source>
        <dbReference type="Proteomes" id="UP000192578"/>
    </source>
</evidence>
<dbReference type="AlphaFoldDB" id="A0A9X6RKK1"/>
<dbReference type="Proteomes" id="UP000192578">
    <property type="component" value="Unassembled WGS sequence"/>
</dbReference>
<dbReference type="PANTHER" id="PTHR46830">
    <property type="entry name" value="TRANSFERASE, PUTATIVE-RELATED"/>
    <property type="match status" value="1"/>
</dbReference>
<keyword evidence="1" id="KW-0732">Signal</keyword>